<reference evidence="2" key="2">
    <citation type="submission" date="2020-05" db="UniProtKB">
        <authorList>
            <consortium name="EnsemblMetazoa"/>
        </authorList>
    </citation>
    <scope>IDENTIFICATION</scope>
</reference>
<gene>
    <name evidence="1" type="ORF">ZHAS_00005720</name>
</gene>
<dbReference type="EnsemblMetazoa" id="ASIC005720-RA">
    <property type="protein sequence ID" value="ASIC005720-PA"/>
    <property type="gene ID" value="ASIC005720"/>
</dbReference>
<evidence type="ECO:0000313" key="2">
    <source>
        <dbReference type="EnsemblMetazoa" id="ASIC005720-PA"/>
    </source>
</evidence>
<dbReference type="VEuPathDB" id="VectorBase:ASIC005720"/>
<sequence>MSYRSLRVGREQAIQLEQYANQHTRTRISSPEGKWLAGSGKRKRMRANGWGEVKRTVTVPPQYVVRSPSNGVPVLVATVLTTTTRGLFGCDLV</sequence>
<proteinExistence type="predicted"/>
<dbReference type="EMBL" id="KE524943">
    <property type="protein sequence ID" value="KFB38365.1"/>
    <property type="molecule type" value="Genomic_DNA"/>
</dbReference>
<reference evidence="1 3" key="1">
    <citation type="journal article" date="2014" name="BMC Genomics">
        <title>Genome sequence of Anopheles sinensis provides insight into genetics basis of mosquito competence for malaria parasites.</title>
        <authorList>
            <person name="Zhou D."/>
            <person name="Zhang D."/>
            <person name="Ding G."/>
            <person name="Shi L."/>
            <person name="Hou Q."/>
            <person name="Ye Y."/>
            <person name="Xu Y."/>
            <person name="Zhou H."/>
            <person name="Xiong C."/>
            <person name="Li S."/>
            <person name="Yu J."/>
            <person name="Hong S."/>
            <person name="Yu X."/>
            <person name="Zou P."/>
            <person name="Chen C."/>
            <person name="Chang X."/>
            <person name="Wang W."/>
            <person name="Lv Y."/>
            <person name="Sun Y."/>
            <person name="Ma L."/>
            <person name="Shen B."/>
            <person name="Zhu C."/>
        </authorList>
    </citation>
    <scope>NUCLEOTIDE SEQUENCE [LARGE SCALE GENOMIC DNA]</scope>
</reference>
<evidence type="ECO:0000313" key="1">
    <source>
        <dbReference type="EMBL" id="KFB38365.1"/>
    </source>
</evidence>
<dbReference type="EMBL" id="ATLV01014118">
    <property type="status" value="NOT_ANNOTATED_CDS"/>
    <property type="molecule type" value="Genomic_DNA"/>
</dbReference>
<dbReference type="AlphaFoldDB" id="A0A084VK71"/>
<organism evidence="1">
    <name type="scientific">Anopheles sinensis</name>
    <name type="common">Mosquito</name>
    <dbReference type="NCBI Taxonomy" id="74873"/>
    <lineage>
        <taxon>Eukaryota</taxon>
        <taxon>Metazoa</taxon>
        <taxon>Ecdysozoa</taxon>
        <taxon>Arthropoda</taxon>
        <taxon>Hexapoda</taxon>
        <taxon>Insecta</taxon>
        <taxon>Pterygota</taxon>
        <taxon>Neoptera</taxon>
        <taxon>Endopterygota</taxon>
        <taxon>Diptera</taxon>
        <taxon>Nematocera</taxon>
        <taxon>Culicoidea</taxon>
        <taxon>Culicidae</taxon>
        <taxon>Anophelinae</taxon>
        <taxon>Anopheles</taxon>
    </lineage>
</organism>
<accession>A0A084VK71</accession>
<protein>
    <submittedName>
        <fullName evidence="1 2">Uncharacterized protein</fullName>
    </submittedName>
</protein>
<name>A0A084VK71_ANOSI</name>
<keyword evidence="3" id="KW-1185">Reference proteome</keyword>
<dbReference type="Proteomes" id="UP000030765">
    <property type="component" value="Unassembled WGS sequence"/>
</dbReference>
<evidence type="ECO:0000313" key="3">
    <source>
        <dbReference type="Proteomes" id="UP000030765"/>
    </source>
</evidence>